<feature type="region of interest" description="Disordered" evidence="1">
    <location>
        <begin position="1"/>
        <end position="81"/>
    </location>
</feature>
<dbReference type="Proteomes" id="UP001152622">
    <property type="component" value="Chromosome 22"/>
</dbReference>
<dbReference type="EMBL" id="JAINUF010000022">
    <property type="protein sequence ID" value="KAJ8333709.1"/>
    <property type="molecule type" value="Genomic_DNA"/>
</dbReference>
<evidence type="ECO:0000256" key="1">
    <source>
        <dbReference type="SAM" id="MobiDB-lite"/>
    </source>
</evidence>
<keyword evidence="3" id="KW-1185">Reference proteome</keyword>
<feature type="compositionally biased region" description="Polar residues" evidence="1">
    <location>
        <begin position="1"/>
        <end position="13"/>
    </location>
</feature>
<organism evidence="2 3">
    <name type="scientific">Synaphobranchus kaupii</name>
    <name type="common">Kaup's arrowtooth eel</name>
    <dbReference type="NCBI Taxonomy" id="118154"/>
    <lineage>
        <taxon>Eukaryota</taxon>
        <taxon>Metazoa</taxon>
        <taxon>Chordata</taxon>
        <taxon>Craniata</taxon>
        <taxon>Vertebrata</taxon>
        <taxon>Euteleostomi</taxon>
        <taxon>Actinopterygii</taxon>
        <taxon>Neopterygii</taxon>
        <taxon>Teleostei</taxon>
        <taxon>Anguilliformes</taxon>
        <taxon>Synaphobranchidae</taxon>
        <taxon>Synaphobranchus</taxon>
    </lineage>
</organism>
<evidence type="ECO:0000313" key="2">
    <source>
        <dbReference type="EMBL" id="KAJ8333709.1"/>
    </source>
</evidence>
<name>A0A9Q1E7K2_SYNKA</name>
<gene>
    <name evidence="2" type="ORF">SKAU_G00410280</name>
</gene>
<accession>A0A9Q1E7K2</accession>
<sequence length="81" mass="8664">MEKQQGSGNQESATEPRHELRVASSAFSPPPLVLYGHQTPQLSSEPLRAAQLKQPDAEECSPNQRGSQPVTEQGGGGHLAF</sequence>
<evidence type="ECO:0000313" key="3">
    <source>
        <dbReference type="Proteomes" id="UP001152622"/>
    </source>
</evidence>
<feature type="compositionally biased region" description="Polar residues" evidence="1">
    <location>
        <begin position="61"/>
        <end position="71"/>
    </location>
</feature>
<proteinExistence type="predicted"/>
<dbReference type="AlphaFoldDB" id="A0A9Q1E7K2"/>
<protein>
    <submittedName>
        <fullName evidence="2">Uncharacterized protein</fullName>
    </submittedName>
</protein>
<reference evidence="2" key="1">
    <citation type="journal article" date="2023" name="Science">
        <title>Genome structures resolve the early diversification of teleost fishes.</title>
        <authorList>
            <person name="Parey E."/>
            <person name="Louis A."/>
            <person name="Montfort J."/>
            <person name="Bouchez O."/>
            <person name="Roques C."/>
            <person name="Iampietro C."/>
            <person name="Lluch J."/>
            <person name="Castinel A."/>
            <person name="Donnadieu C."/>
            <person name="Desvignes T."/>
            <person name="Floi Bucao C."/>
            <person name="Jouanno E."/>
            <person name="Wen M."/>
            <person name="Mejri S."/>
            <person name="Dirks R."/>
            <person name="Jansen H."/>
            <person name="Henkel C."/>
            <person name="Chen W.J."/>
            <person name="Zahm M."/>
            <person name="Cabau C."/>
            <person name="Klopp C."/>
            <person name="Thompson A.W."/>
            <person name="Robinson-Rechavi M."/>
            <person name="Braasch I."/>
            <person name="Lecointre G."/>
            <person name="Bobe J."/>
            <person name="Postlethwait J.H."/>
            <person name="Berthelot C."/>
            <person name="Roest Crollius H."/>
            <person name="Guiguen Y."/>
        </authorList>
    </citation>
    <scope>NUCLEOTIDE SEQUENCE</scope>
    <source>
        <strain evidence="2">WJC10195</strain>
    </source>
</reference>
<comment type="caution">
    <text evidence="2">The sequence shown here is derived from an EMBL/GenBank/DDBJ whole genome shotgun (WGS) entry which is preliminary data.</text>
</comment>